<dbReference type="GO" id="GO:0005634">
    <property type="term" value="C:nucleus"/>
    <property type="evidence" value="ECO:0007669"/>
    <property type="project" value="UniProtKB-SubCell"/>
</dbReference>
<keyword evidence="3" id="KW-0863">Zinc-finger</keyword>
<dbReference type="PANTHER" id="PTHR13340:SF2">
    <property type="entry name" value="GATA ZINC FINGER DOMAIN-CONTAINING PROTEIN 1"/>
    <property type="match status" value="1"/>
</dbReference>
<dbReference type="GO" id="GO:0006325">
    <property type="term" value="P:chromatin organization"/>
    <property type="evidence" value="ECO:0007669"/>
    <property type="project" value="TreeGrafter"/>
</dbReference>
<keyword evidence="8" id="KW-1185">Reference proteome</keyword>
<evidence type="ECO:0000256" key="5">
    <source>
        <dbReference type="ARBA" id="ARBA00023242"/>
    </source>
</evidence>
<keyword evidence="2" id="KW-0479">Metal-binding</keyword>
<dbReference type="EMBL" id="JAKKPZ010000005">
    <property type="protein sequence ID" value="KAI1720806.1"/>
    <property type="molecule type" value="Genomic_DNA"/>
</dbReference>
<evidence type="ECO:0000256" key="1">
    <source>
        <dbReference type="ARBA" id="ARBA00004123"/>
    </source>
</evidence>
<gene>
    <name evidence="7" type="ORF">DdX_05053</name>
</gene>
<dbReference type="Proteomes" id="UP001201812">
    <property type="component" value="Unassembled WGS sequence"/>
</dbReference>
<reference evidence="7" key="1">
    <citation type="submission" date="2022-01" db="EMBL/GenBank/DDBJ databases">
        <title>Genome Sequence Resource for Two Populations of Ditylenchus destructor, the Migratory Endoparasitic Phytonematode.</title>
        <authorList>
            <person name="Zhang H."/>
            <person name="Lin R."/>
            <person name="Xie B."/>
        </authorList>
    </citation>
    <scope>NUCLEOTIDE SEQUENCE</scope>
    <source>
        <strain evidence="7">BazhouSP</strain>
    </source>
</reference>
<comment type="subcellular location">
    <subcellularLocation>
        <location evidence="1">Nucleus</location>
    </subcellularLocation>
</comment>
<evidence type="ECO:0000256" key="3">
    <source>
        <dbReference type="ARBA" id="ARBA00022771"/>
    </source>
</evidence>
<dbReference type="PANTHER" id="PTHR13340">
    <property type="entry name" value="GATA ZINC FINGER DOMAIN-CONTAINING"/>
    <property type="match status" value="1"/>
</dbReference>
<accession>A0AAD4RAJ9</accession>
<evidence type="ECO:0000256" key="2">
    <source>
        <dbReference type="ARBA" id="ARBA00022723"/>
    </source>
</evidence>
<evidence type="ECO:0000313" key="8">
    <source>
        <dbReference type="Proteomes" id="UP001201812"/>
    </source>
</evidence>
<keyword evidence="4" id="KW-0862">Zinc</keyword>
<evidence type="ECO:0000256" key="6">
    <source>
        <dbReference type="SAM" id="MobiDB-lite"/>
    </source>
</evidence>
<protein>
    <submittedName>
        <fullName evidence="7">GATA zinc finger domain-containing protein 1</fullName>
    </submittedName>
</protein>
<keyword evidence="5" id="KW-0539">Nucleus</keyword>
<dbReference type="GO" id="GO:0008270">
    <property type="term" value="F:zinc ion binding"/>
    <property type="evidence" value="ECO:0007669"/>
    <property type="project" value="UniProtKB-KW"/>
</dbReference>
<proteinExistence type="predicted"/>
<name>A0AAD4RAJ9_9BILA</name>
<comment type="caution">
    <text evidence="7">The sequence shown here is derived from an EMBL/GenBank/DDBJ whole genome shotgun (WGS) entry which is preliminary data.</text>
</comment>
<evidence type="ECO:0000313" key="7">
    <source>
        <dbReference type="EMBL" id="KAI1720806.1"/>
    </source>
</evidence>
<evidence type="ECO:0000256" key="4">
    <source>
        <dbReference type="ARBA" id="ARBA00022833"/>
    </source>
</evidence>
<dbReference type="AlphaFoldDB" id="A0AAD4RAJ9"/>
<organism evidence="7 8">
    <name type="scientific">Ditylenchus destructor</name>
    <dbReference type="NCBI Taxonomy" id="166010"/>
    <lineage>
        <taxon>Eukaryota</taxon>
        <taxon>Metazoa</taxon>
        <taxon>Ecdysozoa</taxon>
        <taxon>Nematoda</taxon>
        <taxon>Chromadorea</taxon>
        <taxon>Rhabditida</taxon>
        <taxon>Tylenchina</taxon>
        <taxon>Tylenchomorpha</taxon>
        <taxon>Sphaerularioidea</taxon>
        <taxon>Anguinidae</taxon>
        <taxon>Anguininae</taxon>
        <taxon>Ditylenchus</taxon>
    </lineage>
</organism>
<feature type="compositionally biased region" description="Low complexity" evidence="6">
    <location>
        <begin position="16"/>
        <end position="27"/>
    </location>
</feature>
<feature type="region of interest" description="Disordered" evidence="6">
    <location>
        <begin position="13"/>
        <end position="59"/>
    </location>
</feature>
<sequence>MSISAAYLRKIEQQRAASSAPTSSNTSESKRSNALNGGAGKKLNLARGRRAASKSTHQGFINKYQSRRTQILKTANPFRSPVHVPRIQTKNSAWIGQKRYRNYDIIAVRDSVSEQKFFGQIRTFLVDHYAKAYAMLVWLVPKQRLLTPRSFDPRLFVHGLIEERPVPLDTCEFECSCPLIPRYMRQWSPEQLMQEQIRRQLCERVDEIRGTVKEEPPSIRNDFKNIV</sequence>
<dbReference type="InterPro" id="IPR039050">
    <property type="entry name" value="GATAD1"/>
</dbReference>